<dbReference type="InterPro" id="IPR003848">
    <property type="entry name" value="DUF218"/>
</dbReference>
<sequence>MGLFVVGGTLFRVWQVARDDDRGPADVVIVLGAAQYNGRPSAVLEARLEHTAQLYADGVADRVLTVGGSRAGDVYTEAEAGRNWLIDRGVPEAAIVPVGEGSDTLGSVRAAAEEAERQGWRSAVIVSDPWHSLRAVTMARDAGLDASASPTRRGPIVQTREMQAKYIIRETAALLHYRATHAPVAVDAQTGLG</sequence>
<dbReference type="Gene3D" id="3.40.50.620">
    <property type="entry name" value="HUPs"/>
    <property type="match status" value="1"/>
</dbReference>
<proteinExistence type="predicted"/>
<dbReference type="PANTHER" id="PTHR30336:SF20">
    <property type="entry name" value="DUF218 DOMAIN-CONTAINING PROTEIN"/>
    <property type="match status" value="1"/>
</dbReference>
<dbReference type="Proteomes" id="UP000791080">
    <property type="component" value="Unassembled WGS sequence"/>
</dbReference>
<name>A0ABT1JP14_ACTCY</name>
<dbReference type="InterPro" id="IPR051599">
    <property type="entry name" value="Cell_Envelope_Assoc"/>
</dbReference>
<evidence type="ECO:0000259" key="1">
    <source>
        <dbReference type="Pfam" id="PF02698"/>
    </source>
</evidence>
<dbReference type="PANTHER" id="PTHR30336">
    <property type="entry name" value="INNER MEMBRANE PROTEIN, PROBABLE PERMEASE"/>
    <property type="match status" value="1"/>
</dbReference>
<reference evidence="2 3" key="1">
    <citation type="submission" date="2013-07" db="EMBL/GenBank/DDBJ databases">
        <authorList>
            <consortium name="DOE Joint Genome Institute"/>
            <person name="Reeve W."/>
            <person name="Huntemann M."/>
            <person name="Han J."/>
            <person name="Chen A."/>
            <person name="Kyrpides N."/>
            <person name="Mavromatis K."/>
            <person name="Markowitz V."/>
            <person name="Palaniappan K."/>
            <person name="Ivanova N."/>
            <person name="Schaumberg A."/>
            <person name="Pati A."/>
            <person name="Liolios K."/>
            <person name="Nordberg H.P."/>
            <person name="Cantor M.N."/>
            <person name="Hua S.X."/>
            <person name="Woyke T."/>
        </authorList>
    </citation>
    <scope>NUCLEOTIDE SEQUENCE [LARGE SCALE GENOMIC DNA]</scope>
    <source>
        <strain evidence="2 3">DSM 43889</strain>
    </source>
</reference>
<dbReference type="InterPro" id="IPR014729">
    <property type="entry name" value="Rossmann-like_a/b/a_fold"/>
</dbReference>
<protein>
    <submittedName>
        <fullName evidence="2">Uncharacterized SAM-binding protein YcdF, DUF218 family</fullName>
    </submittedName>
</protein>
<evidence type="ECO:0000313" key="2">
    <source>
        <dbReference type="EMBL" id="MCP2334272.1"/>
    </source>
</evidence>
<dbReference type="CDD" id="cd06259">
    <property type="entry name" value="YdcF-like"/>
    <property type="match status" value="1"/>
</dbReference>
<feature type="domain" description="DUF218" evidence="1">
    <location>
        <begin position="26"/>
        <end position="172"/>
    </location>
</feature>
<organism evidence="2 3">
    <name type="scientific">Actinoalloteichus caeruleus DSM 43889</name>
    <dbReference type="NCBI Taxonomy" id="1120930"/>
    <lineage>
        <taxon>Bacteria</taxon>
        <taxon>Bacillati</taxon>
        <taxon>Actinomycetota</taxon>
        <taxon>Actinomycetes</taxon>
        <taxon>Pseudonocardiales</taxon>
        <taxon>Pseudonocardiaceae</taxon>
        <taxon>Actinoalloteichus</taxon>
        <taxon>Actinoalloteichus cyanogriseus</taxon>
    </lineage>
</organism>
<accession>A0ABT1JP14</accession>
<reference evidence="2 3" key="2">
    <citation type="submission" date="2022-06" db="EMBL/GenBank/DDBJ databases">
        <title>Genomic Encyclopedia of Type Strains, Phase I: the one thousand microbial genomes (KMG-I) project.</title>
        <authorList>
            <person name="Kyrpides N."/>
        </authorList>
    </citation>
    <scope>NUCLEOTIDE SEQUENCE [LARGE SCALE GENOMIC DNA]</scope>
    <source>
        <strain evidence="2 3">DSM 43889</strain>
    </source>
</reference>
<comment type="caution">
    <text evidence="2">The sequence shown here is derived from an EMBL/GenBank/DDBJ whole genome shotgun (WGS) entry which is preliminary data.</text>
</comment>
<evidence type="ECO:0000313" key="3">
    <source>
        <dbReference type="Proteomes" id="UP000791080"/>
    </source>
</evidence>
<keyword evidence="3" id="KW-1185">Reference proteome</keyword>
<dbReference type="Pfam" id="PF02698">
    <property type="entry name" value="DUF218"/>
    <property type="match status" value="1"/>
</dbReference>
<dbReference type="RefSeq" id="WP_051314251.1">
    <property type="nucleotide sequence ID" value="NZ_AUBJ02000001.1"/>
</dbReference>
<dbReference type="EMBL" id="AUBJ02000001">
    <property type="protein sequence ID" value="MCP2334272.1"/>
    <property type="molecule type" value="Genomic_DNA"/>
</dbReference>
<gene>
    <name evidence="2" type="ORF">G443_004542</name>
</gene>